<evidence type="ECO:0000313" key="9">
    <source>
        <dbReference type="Proteomes" id="UP000007350"/>
    </source>
</evidence>
<dbReference type="GO" id="GO:0022627">
    <property type="term" value="C:cytosolic small ribosomal subunit"/>
    <property type="evidence" value="ECO:0007669"/>
    <property type="project" value="TreeGrafter"/>
</dbReference>
<dbReference type="Pfam" id="PF03501">
    <property type="entry name" value="S10_plectin"/>
    <property type="match status" value="1"/>
</dbReference>
<feature type="region of interest" description="Disordered" evidence="6">
    <location>
        <begin position="132"/>
        <end position="173"/>
    </location>
</feature>
<protein>
    <submittedName>
        <fullName evidence="8">40S ribosomal protein S10, putative</fullName>
    </submittedName>
</protein>
<dbReference type="InterPro" id="IPR036388">
    <property type="entry name" value="WH-like_DNA-bd_sf"/>
</dbReference>
<feature type="compositionally biased region" description="Basic and acidic residues" evidence="6">
    <location>
        <begin position="132"/>
        <end position="163"/>
    </location>
</feature>
<dbReference type="GO" id="GO:0003735">
    <property type="term" value="F:structural constituent of ribosome"/>
    <property type="evidence" value="ECO:0007669"/>
    <property type="project" value="TreeGrafter"/>
</dbReference>
<accession>K2M414</accession>
<dbReference type="Gene3D" id="1.10.10.10">
    <property type="entry name" value="Winged helix-like DNA-binding domain superfamily/Winged helix DNA-binding domain"/>
    <property type="match status" value="1"/>
</dbReference>
<dbReference type="GO" id="GO:0003723">
    <property type="term" value="F:RNA binding"/>
    <property type="evidence" value="ECO:0007669"/>
    <property type="project" value="TreeGrafter"/>
</dbReference>
<feature type="domain" description="Plectin/eS10 N-terminal" evidence="7">
    <location>
        <begin position="32"/>
        <end position="127"/>
    </location>
</feature>
<reference evidence="8 9" key="1">
    <citation type="journal article" date="2012" name="BMC Genomics">
        <title>Comparative genomic analysis of human infective Trypanosoma cruzi lineages with the bat-restricted subspecies T. cruzi marinkellei.</title>
        <authorList>
            <person name="Franzen O."/>
            <person name="Talavera-Lopez C."/>
            <person name="Ochaya S."/>
            <person name="Butler C.E."/>
            <person name="Messenger L.A."/>
            <person name="Lewis M.D."/>
            <person name="Llewellyn M.S."/>
            <person name="Marinkelle C.J."/>
            <person name="Tyler K.M."/>
            <person name="Miles M.A."/>
            <person name="Andersson B."/>
        </authorList>
    </citation>
    <scope>NUCLEOTIDE SEQUENCE [LARGE SCALE GENOMIC DNA]</scope>
    <source>
        <strain evidence="8 9">B7</strain>
    </source>
</reference>
<dbReference type="PANTHER" id="PTHR12146">
    <property type="entry name" value="40S RIBOSOMAL PROTEIN S10"/>
    <property type="match status" value="1"/>
</dbReference>
<gene>
    <name evidence="8" type="ORF">MOQ_006489</name>
</gene>
<comment type="subcellular location">
    <subcellularLocation>
        <location evidence="1">Cytoplasm</location>
    </subcellularLocation>
</comment>
<comment type="caution">
    <text evidence="8">The sequence shown here is derived from an EMBL/GenBank/DDBJ whole genome shotgun (WGS) entry which is preliminary data.</text>
</comment>
<dbReference type="InterPro" id="IPR005326">
    <property type="entry name" value="Plectin_eS10_N"/>
</dbReference>
<evidence type="ECO:0000256" key="2">
    <source>
        <dbReference type="ARBA" id="ARBA00007278"/>
    </source>
</evidence>
<name>K2M414_TRYCR</name>
<evidence type="ECO:0000259" key="7">
    <source>
        <dbReference type="Pfam" id="PF03501"/>
    </source>
</evidence>
<proteinExistence type="inferred from homology"/>
<evidence type="ECO:0000256" key="3">
    <source>
        <dbReference type="ARBA" id="ARBA00022490"/>
    </source>
</evidence>
<keyword evidence="4 8" id="KW-0689">Ribosomal protein</keyword>
<evidence type="ECO:0000313" key="8">
    <source>
        <dbReference type="EMBL" id="EKF29713.1"/>
    </source>
</evidence>
<dbReference type="AlphaFoldDB" id="K2M414"/>
<dbReference type="FunFam" id="1.10.10.10:FF:000539">
    <property type="entry name" value="40S ribosomal protein S10, putative"/>
    <property type="match status" value="1"/>
</dbReference>
<keyword evidence="5" id="KW-0687">Ribonucleoprotein</keyword>
<dbReference type="PANTHER" id="PTHR12146:SF0">
    <property type="entry name" value="RIBOSOMAL PROTEIN S10"/>
    <property type="match status" value="1"/>
</dbReference>
<keyword evidence="3" id="KW-0963">Cytoplasm</keyword>
<dbReference type="EMBL" id="AHKC01012737">
    <property type="protein sequence ID" value="EKF29713.1"/>
    <property type="molecule type" value="Genomic_DNA"/>
</dbReference>
<evidence type="ECO:0000256" key="5">
    <source>
        <dbReference type="ARBA" id="ARBA00023274"/>
    </source>
</evidence>
<keyword evidence="9" id="KW-1185">Reference proteome</keyword>
<evidence type="ECO:0000256" key="6">
    <source>
        <dbReference type="SAM" id="MobiDB-lite"/>
    </source>
</evidence>
<dbReference type="Proteomes" id="UP000007350">
    <property type="component" value="Unassembled WGS sequence"/>
</dbReference>
<organism evidence="8 9">
    <name type="scientific">Trypanosoma cruzi marinkellei</name>
    <dbReference type="NCBI Taxonomy" id="85056"/>
    <lineage>
        <taxon>Eukaryota</taxon>
        <taxon>Discoba</taxon>
        <taxon>Euglenozoa</taxon>
        <taxon>Kinetoplastea</taxon>
        <taxon>Metakinetoplastina</taxon>
        <taxon>Trypanosomatida</taxon>
        <taxon>Trypanosomatidae</taxon>
        <taxon>Trypanosoma</taxon>
        <taxon>Schizotrypanum</taxon>
    </lineage>
</organism>
<evidence type="ECO:0000256" key="1">
    <source>
        <dbReference type="ARBA" id="ARBA00004496"/>
    </source>
</evidence>
<evidence type="ECO:0000256" key="4">
    <source>
        <dbReference type="ARBA" id="ARBA00022980"/>
    </source>
</evidence>
<dbReference type="InterPro" id="IPR037447">
    <property type="entry name" value="Ribosomal_eS10"/>
</dbReference>
<sequence>MVWQRRVMHIFYLFLFIFFYLKSSSIGMATYVPKRSRDDVYRFFFTEGVISCKKDTLGTWTGSLGGKTFTVPSIQVMQLMRSMKSRGLIKEQFAWRHFYWFLNDEGVEYLRKYLFLAHDAVPNTHKAGYTALEREGGRGRGRGEGRGRGRGEGRGRGRGEGRGRGRGFTVNVTPTARVPPLLLPLRPSNRH</sequence>
<dbReference type="OrthoDB" id="5211809at2759"/>
<comment type="similarity">
    <text evidence="2">Belongs to the eukaryotic ribosomal protein eS10 family.</text>
</comment>